<dbReference type="InterPro" id="IPR000892">
    <property type="entry name" value="Ribosomal_eS26"/>
</dbReference>
<evidence type="ECO:0000256" key="1">
    <source>
        <dbReference type="ARBA" id="ARBA00008596"/>
    </source>
</evidence>
<comment type="caution">
    <text evidence="5">The sequence shown here is derived from an EMBL/GenBank/DDBJ whole genome shotgun (WGS) entry which is preliminary data.</text>
</comment>
<dbReference type="Proteomes" id="UP000019763">
    <property type="component" value="Unassembled WGS sequence"/>
</dbReference>
<comment type="similarity">
    <text evidence="1 4">Belongs to the eukaryotic ribosomal protein eS26 family.</text>
</comment>
<dbReference type="OrthoDB" id="10262653at2759"/>
<evidence type="ECO:0000256" key="2">
    <source>
        <dbReference type="ARBA" id="ARBA00022980"/>
    </source>
</evidence>
<dbReference type="AlphaFoldDB" id="A0A023BB82"/>
<dbReference type="PANTHER" id="PTHR12538:SF0">
    <property type="entry name" value="40S RIBOSOMAL PROTEIN S26"/>
    <property type="match status" value="1"/>
</dbReference>
<evidence type="ECO:0000256" key="3">
    <source>
        <dbReference type="ARBA" id="ARBA00023274"/>
    </source>
</evidence>
<dbReference type="eggNOG" id="KOG1768">
    <property type="taxonomic scope" value="Eukaryota"/>
</dbReference>
<proteinExistence type="inferred from homology"/>
<dbReference type="GO" id="GO:0022627">
    <property type="term" value="C:cytosolic small ribosomal subunit"/>
    <property type="evidence" value="ECO:0007669"/>
    <property type="project" value="TreeGrafter"/>
</dbReference>
<protein>
    <recommendedName>
        <fullName evidence="4">40S ribosomal protein S26</fullName>
    </recommendedName>
</protein>
<keyword evidence="2 4" id="KW-0689">Ribosomal protein</keyword>
<dbReference type="PANTHER" id="PTHR12538">
    <property type="entry name" value="40S RIBOSOMAL PROTEIN S26"/>
    <property type="match status" value="1"/>
</dbReference>
<dbReference type="EMBL" id="AFNH02000203">
    <property type="protein sequence ID" value="EZG79295.1"/>
    <property type="molecule type" value="Genomic_DNA"/>
</dbReference>
<evidence type="ECO:0000256" key="4">
    <source>
        <dbReference type="RuleBase" id="RU363128"/>
    </source>
</evidence>
<gene>
    <name evidence="5" type="ORF">GNI_027300</name>
</gene>
<dbReference type="GO" id="GO:0003735">
    <property type="term" value="F:structural constituent of ribosome"/>
    <property type="evidence" value="ECO:0007669"/>
    <property type="project" value="InterPro"/>
</dbReference>
<dbReference type="VEuPathDB" id="CryptoDB:GNI_027300"/>
<organism evidence="5 6">
    <name type="scientific">Gregarina niphandrodes</name>
    <name type="common">Septate eugregarine</name>
    <dbReference type="NCBI Taxonomy" id="110365"/>
    <lineage>
        <taxon>Eukaryota</taxon>
        <taxon>Sar</taxon>
        <taxon>Alveolata</taxon>
        <taxon>Apicomplexa</taxon>
        <taxon>Conoidasida</taxon>
        <taxon>Gregarinasina</taxon>
        <taxon>Eugregarinorida</taxon>
        <taxon>Gregarinidae</taxon>
        <taxon>Gregarina</taxon>
    </lineage>
</organism>
<keyword evidence="3 4" id="KW-0687">Ribonucleoprotein</keyword>
<name>A0A023BB82_GRENI</name>
<reference evidence="5" key="1">
    <citation type="submission" date="2013-12" db="EMBL/GenBank/DDBJ databases">
        <authorList>
            <person name="Omoto C.K."/>
            <person name="Sibley D."/>
            <person name="Venepally P."/>
            <person name="Hadjithomas M."/>
            <person name="Karamycheva S."/>
            <person name="Brunk B."/>
            <person name="Roos D."/>
            <person name="Caler E."/>
            <person name="Lorenzi H."/>
        </authorList>
    </citation>
    <scope>NUCLEOTIDE SEQUENCE</scope>
</reference>
<dbReference type="GeneID" id="22911200"/>
<dbReference type="OMA" id="RSHWERK"/>
<dbReference type="Gene3D" id="3.30.1740.20">
    <property type="entry name" value="Ribosomal protein S26e"/>
    <property type="match status" value="1"/>
</dbReference>
<keyword evidence="6" id="KW-1185">Reference proteome</keyword>
<dbReference type="RefSeq" id="XP_011129080.1">
    <property type="nucleotide sequence ID" value="XM_011130778.1"/>
</dbReference>
<dbReference type="GO" id="GO:0006412">
    <property type="term" value="P:translation"/>
    <property type="evidence" value="ECO:0007669"/>
    <property type="project" value="InterPro"/>
</dbReference>
<dbReference type="GO" id="GO:0003729">
    <property type="term" value="F:mRNA binding"/>
    <property type="evidence" value="ECO:0007669"/>
    <property type="project" value="TreeGrafter"/>
</dbReference>
<dbReference type="InterPro" id="IPR038551">
    <property type="entry name" value="Ribosomal_eS26_sf"/>
</dbReference>
<dbReference type="Pfam" id="PF01283">
    <property type="entry name" value="Ribosomal_S26e"/>
    <property type="match status" value="1"/>
</dbReference>
<sequence>MPSKRRNNGRAKKNCGAARNVRCVNCGRCVPKDKAIKRYNVRNIVDASSRKDIKENCIYENYNLPKLYIQQIYCVSCGIHSRIVRSRSRTDRKIRYSPSKARVVGAQNFF</sequence>
<evidence type="ECO:0000313" key="6">
    <source>
        <dbReference type="Proteomes" id="UP000019763"/>
    </source>
</evidence>
<accession>A0A023BB82</accession>
<evidence type="ECO:0000313" key="5">
    <source>
        <dbReference type="EMBL" id="EZG79295.1"/>
    </source>
</evidence>